<evidence type="ECO:0000259" key="1">
    <source>
        <dbReference type="Pfam" id="PF00561"/>
    </source>
</evidence>
<name>A0A917WYM0_9BACI</name>
<dbReference type="InterPro" id="IPR000073">
    <property type="entry name" value="AB_hydrolase_1"/>
</dbReference>
<organism evidence="2 3">
    <name type="scientific">Paraliobacillus quinghaiensis</name>
    <dbReference type="NCBI Taxonomy" id="470815"/>
    <lineage>
        <taxon>Bacteria</taxon>
        <taxon>Bacillati</taxon>
        <taxon>Bacillota</taxon>
        <taxon>Bacilli</taxon>
        <taxon>Bacillales</taxon>
        <taxon>Bacillaceae</taxon>
        <taxon>Paraliobacillus</taxon>
    </lineage>
</organism>
<sequence>MNIEANGIDFYYEIHGEGQPLLLLEGLGYGSWMWYKQVKELSKHFKVIIIDNRGVGYTDKPDEEYSIEMFADDAAAVLTKLGITKAHILGVSMGGFIAQQFAVSYPKMVDKLILCSTSFGGPNSVPIPPDTLRMMMNGEGGETSSASAREAVSVALHSETSDKNAAIIDWIIKSKAENAQPKYAYQRQLMAGASFNGENWTSSIKAETLILAGKGDRVVPYQNAEMLNEKIISSRLEIIDKGGHVFFMEEPEKTNQLIVDFLTEPTDE</sequence>
<dbReference type="PRINTS" id="PR00111">
    <property type="entry name" value="ABHYDROLASE"/>
</dbReference>
<dbReference type="AlphaFoldDB" id="A0A917WYM0"/>
<evidence type="ECO:0000313" key="2">
    <source>
        <dbReference type="EMBL" id="GGM42080.1"/>
    </source>
</evidence>
<reference evidence="2" key="2">
    <citation type="submission" date="2020-09" db="EMBL/GenBank/DDBJ databases">
        <authorList>
            <person name="Sun Q."/>
            <person name="Zhou Y."/>
        </authorList>
    </citation>
    <scope>NUCLEOTIDE SEQUENCE</scope>
    <source>
        <strain evidence="2">CGMCC 1.6333</strain>
    </source>
</reference>
<dbReference type="Pfam" id="PF00561">
    <property type="entry name" value="Abhydrolase_1"/>
    <property type="match status" value="1"/>
</dbReference>
<dbReference type="InterPro" id="IPR050471">
    <property type="entry name" value="AB_hydrolase"/>
</dbReference>
<evidence type="ECO:0000313" key="3">
    <source>
        <dbReference type="Proteomes" id="UP000618460"/>
    </source>
</evidence>
<dbReference type="SUPFAM" id="SSF53474">
    <property type="entry name" value="alpha/beta-Hydrolases"/>
    <property type="match status" value="1"/>
</dbReference>
<dbReference type="RefSeq" id="WP_117157053.1">
    <property type="nucleotide sequence ID" value="NZ_BMLG01000028.1"/>
</dbReference>
<dbReference type="PANTHER" id="PTHR43433">
    <property type="entry name" value="HYDROLASE, ALPHA/BETA FOLD FAMILY PROTEIN"/>
    <property type="match status" value="1"/>
</dbReference>
<reference evidence="2" key="1">
    <citation type="journal article" date="2014" name="Int. J. Syst. Evol. Microbiol.">
        <title>Complete genome sequence of Corynebacterium casei LMG S-19264T (=DSM 44701T), isolated from a smear-ripened cheese.</title>
        <authorList>
            <consortium name="US DOE Joint Genome Institute (JGI-PGF)"/>
            <person name="Walter F."/>
            <person name="Albersmeier A."/>
            <person name="Kalinowski J."/>
            <person name="Ruckert C."/>
        </authorList>
    </citation>
    <scope>NUCLEOTIDE SEQUENCE</scope>
    <source>
        <strain evidence="2">CGMCC 1.6333</strain>
    </source>
</reference>
<gene>
    <name evidence="2" type="ORF">GCM10011351_30190</name>
</gene>
<dbReference type="InterPro" id="IPR029058">
    <property type="entry name" value="AB_hydrolase_fold"/>
</dbReference>
<dbReference type="OrthoDB" id="9805423at2"/>
<comment type="caution">
    <text evidence="2">The sequence shown here is derived from an EMBL/GenBank/DDBJ whole genome shotgun (WGS) entry which is preliminary data.</text>
</comment>
<dbReference type="PANTHER" id="PTHR43433:SF5">
    <property type="entry name" value="AB HYDROLASE-1 DOMAIN-CONTAINING PROTEIN"/>
    <property type="match status" value="1"/>
</dbReference>
<dbReference type="Proteomes" id="UP000618460">
    <property type="component" value="Unassembled WGS sequence"/>
</dbReference>
<feature type="domain" description="AB hydrolase-1" evidence="1">
    <location>
        <begin position="20"/>
        <end position="251"/>
    </location>
</feature>
<dbReference type="GO" id="GO:0016787">
    <property type="term" value="F:hydrolase activity"/>
    <property type="evidence" value="ECO:0007669"/>
    <property type="project" value="UniProtKB-KW"/>
</dbReference>
<keyword evidence="3" id="KW-1185">Reference proteome</keyword>
<accession>A0A917WYM0</accession>
<protein>
    <submittedName>
        <fullName evidence="2">Alpha/beta hydrolase</fullName>
    </submittedName>
</protein>
<dbReference type="EMBL" id="BMLG01000028">
    <property type="protein sequence ID" value="GGM42080.1"/>
    <property type="molecule type" value="Genomic_DNA"/>
</dbReference>
<dbReference type="Gene3D" id="3.40.50.1820">
    <property type="entry name" value="alpha/beta hydrolase"/>
    <property type="match status" value="1"/>
</dbReference>
<proteinExistence type="predicted"/>
<keyword evidence="2" id="KW-0378">Hydrolase</keyword>